<dbReference type="AlphaFoldDB" id="A0AAD6SEN2"/>
<feature type="compositionally biased region" description="Polar residues" evidence="1">
    <location>
        <begin position="42"/>
        <end position="53"/>
    </location>
</feature>
<organism evidence="2 3">
    <name type="scientific">Mycena alexandri</name>
    <dbReference type="NCBI Taxonomy" id="1745969"/>
    <lineage>
        <taxon>Eukaryota</taxon>
        <taxon>Fungi</taxon>
        <taxon>Dikarya</taxon>
        <taxon>Basidiomycota</taxon>
        <taxon>Agaricomycotina</taxon>
        <taxon>Agaricomycetes</taxon>
        <taxon>Agaricomycetidae</taxon>
        <taxon>Agaricales</taxon>
        <taxon>Marasmiineae</taxon>
        <taxon>Mycenaceae</taxon>
        <taxon>Mycena</taxon>
    </lineage>
</organism>
<dbReference type="EMBL" id="JARJCM010000166">
    <property type="protein sequence ID" value="KAJ7024670.1"/>
    <property type="molecule type" value="Genomic_DNA"/>
</dbReference>
<feature type="compositionally biased region" description="Polar residues" evidence="1">
    <location>
        <begin position="1"/>
        <end position="15"/>
    </location>
</feature>
<protein>
    <submittedName>
        <fullName evidence="2">Uncharacterized protein</fullName>
    </submittedName>
</protein>
<feature type="compositionally biased region" description="Low complexity" evidence="1">
    <location>
        <begin position="252"/>
        <end position="273"/>
    </location>
</feature>
<accession>A0AAD6SEN2</accession>
<keyword evidence="3" id="KW-1185">Reference proteome</keyword>
<comment type="caution">
    <text evidence="2">The sequence shown here is derived from an EMBL/GenBank/DDBJ whole genome shotgun (WGS) entry which is preliminary data.</text>
</comment>
<evidence type="ECO:0000256" key="1">
    <source>
        <dbReference type="SAM" id="MobiDB-lite"/>
    </source>
</evidence>
<feature type="region of interest" description="Disordered" evidence="1">
    <location>
        <begin position="152"/>
        <end position="210"/>
    </location>
</feature>
<dbReference type="Proteomes" id="UP001218188">
    <property type="component" value="Unassembled WGS sequence"/>
</dbReference>
<feature type="region of interest" description="Disordered" evidence="1">
    <location>
        <begin position="251"/>
        <end position="354"/>
    </location>
</feature>
<proteinExistence type="predicted"/>
<feature type="region of interest" description="Disordered" evidence="1">
    <location>
        <begin position="1"/>
        <end position="54"/>
    </location>
</feature>
<name>A0AAD6SEN2_9AGAR</name>
<feature type="compositionally biased region" description="Pro residues" evidence="1">
    <location>
        <begin position="289"/>
        <end position="301"/>
    </location>
</feature>
<feature type="compositionally biased region" description="Pro residues" evidence="1">
    <location>
        <begin position="326"/>
        <end position="339"/>
    </location>
</feature>
<sequence length="354" mass="36886">MSTCNGQPMTSTGTGSRDETRRKPLPFRPSEDRLNGAELLSGSATPNTKSTDAQDVPMEEKLDAVARYMSEHAQGTADIIQALRIQISELVVEGAVSDPALASIPIIQKLVAGHNQTIAAFRTVNARIDRLERSQAAFQQTLLHRLDALMHGQSPSSAERPPTPPATPTDGIVDAVPRGPPPPYAAPTSRAAPPPPLGGRPSTTSANALPSPAAFRDVANIIDSPPMQQCTRLPSDAAFIRLLPPLPPSPAPAVAASNVNGTSTSTCPSTTTRPPSPAHSNASSKSLPLPDPRMPATPRPTTPTTQSLGAARRVPGASRRAIPQSSAPPPVHPVPPIPATVPLVPLRAKTAPIP</sequence>
<evidence type="ECO:0000313" key="3">
    <source>
        <dbReference type="Proteomes" id="UP001218188"/>
    </source>
</evidence>
<evidence type="ECO:0000313" key="2">
    <source>
        <dbReference type="EMBL" id="KAJ7024670.1"/>
    </source>
</evidence>
<reference evidence="2" key="1">
    <citation type="submission" date="2023-03" db="EMBL/GenBank/DDBJ databases">
        <title>Massive genome expansion in bonnet fungi (Mycena s.s.) driven by repeated elements and novel gene families across ecological guilds.</title>
        <authorList>
            <consortium name="Lawrence Berkeley National Laboratory"/>
            <person name="Harder C.B."/>
            <person name="Miyauchi S."/>
            <person name="Viragh M."/>
            <person name="Kuo A."/>
            <person name="Thoen E."/>
            <person name="Andreopoulos B."/>
            <person name="Lu D."/>
            <person name="Skrede I."/>
            <person name="Drula E."/>
            <person name="Henrissat B."/>
            <person name="Morin E."/>
            <person name="Kohler A."/>
            <person name="Barry K."/>
            <person name="LaButti K."/>
            <person name="Morin E."/>
            <person name="Salamov A."/>
            <person name="Lipzen A."/>
            <person name="Mereny Z."/>
            <person name="Hegedus B."/>
            <person name="Baldrian P."/>
            <person name="Stursova M."/>
            <person name="Weitz H."/>
            <person name="Taylor A."/>
            <person name="Grigoriev I.V."/>
            <person name="Nagy L.G."/>
            <person name="Martin F."/>
            <person name="Kauserud H."/>
        </authorList>
    </citation>
    <scope>NUCLEOTIDE SEQUENCE</scope>
    <source>
        <strain evidence="2">CBHHK200</strain>
    </source>
</reference>
<gene>
    <name evidence="2" type="ORF">C8F04DRAFT_1239546</name>
</gene>